<dbReference type="Gene3D" id="3.20.20.100">
    <property type="entry name" value="NADP-dependent oxidoreductase domain"/>
    <property type="match status" value="1"/>
</dbReference>
<dbReference type="GO" id="GO:0016491">
    <property type="term" value="F:oxidoreductase activity"/>
    <property type="evidence" value="ECO:0007669"/>
    <property type="project" value="UniProtKB-KW"/>
</dbReference>
<protein>
    <submittedName>
        <fullName evidence="3">Aldo/keto reductase</fullName>
    </submittedName>
</protein>
<reference evidence="3" key="1">
    <citation type="submission" date="2022-11" db="EMBL/GenBank/DDBJ databases">
        <title>Biodiversity and phylogenetic relationships of bacteria.</title>
        <authorList>
            <person name="Machado R.A.R."/>
            <person name="Bhat A."/>
            <person name="Loulou A."/>
            <person name="Kallel S."/>
        </authorList>
    </citation>
    <scope>NUCLEOTIDE SEQUENCE</scope>
    <source>
        <strain evidence="3">K-TC2</strain>
    </source>
</reference>
<comment type="caution">
    <text evidence="3">The sequence shown here is derived from an EMBL/GenBank/DDBJ whole genome shotgun (WGS) entry which is preliminary data.</text>
</comment>
<keyword evidence="4" id="KW-1185">Reference proteome</keyword>
<dbReference type="GO" id="GO:0005737">
    <property type="term" value="C:cytoplasm"/>
    <property type="evidence" value="ECO:0007669"/>
    <property type="project" value="TreeGrafter"/>
</dbReference>
<dbReference type="SUPFAM" id="SSF51430">
    <property type="entry name" value="NAD(P)-linked oxidoreductase"/>
    <property type="match status" value="1"/>
</dbReference>
<dbReference type="AlphaFoldDB" id="A0A9X3DZ90"/>
<evidence type="ECO:0000259" key="2">
    <source>
        <dbReference type="Pfam" id="PF00248"/>
    </source>
</evidence>
<dbReference type="RefSeq" id="WP_266337673.1">
    <property type="nucleotide sequence ID" value="NZ_JAPKNK010000002.1"/>
</dbReference>
<dbReference type="EMBL" id="JAPKNK010000002">
    <property type="protein sequence ID" value="MCX5568704.1"/>
    <property type="molecule type" value="Genomic_DNA"/>
</dbReference>
<dbReference type="Proteomes" id="UP001144805">
    <property type="component" value="Unassembled WGS sequence"/>
</dbReference>
<dbReference type="PANTHER" id="PTHR43625">
    <property type="entry name" value="AFLATOXIN B1 ALDEHYDE REDUCTASE"/>
    <property type="match status" value="1"/>
</dbReference>
<proteinExistence type="predicted"/>
<name>A0A9X3DZ90_9HYPH</name>
<dbReference type="InterPro" id="IPR050791">
    <property type="entry name" value="Aldo-Keto_reductase"/>
</dbReference>
<accession>A0A9X3DZ90</accession>
<sequence length="327" mass="35237">MTSKIETLPQVQLGPKGPWIGTQGLGCMGMSEFYGATDEVESRATLERALERGVTLFDTADMYGVGANEEFLAPFFRAHRGEALIATKFGYSRTPENPDDWSLDNRPEYIRAAVERSLKRLGVEVIDLYYMHRRNEAVPLADSIGAMADLVAAGKVRWLGLCSVSEAELREAASIHPIAALQSEWSIFTRGIEAGVVPAAAELGVTVVPYSPLGRGMLTGQAFASVLTAGDARQSFPRFAGENRDANMQLVMKIERIAAARGVTAAQLALAWLYTRADSLEARTVPIPGTRKRSRLEQNLAAASIRLSAAEMAALEPLAAAVQGVAV</sequence>
<dbReference type="InterPro" id="IPR036812">
    <property type="entry name" value="NAD(P)_OxRdtase_dom_sf"/>
</dbReference>
<dbReference type="PANTHER" id="PTHR43625:SF77">
    <property type="entry name" value="ALDO-KETO REDUCTASE"/>
    <property type="match status" value="1"/>
</dbReference>
<dbReference type="InterPro" id="IPR023210">
    <property type="entry name" value="NADP_OxRdtase_dom"/>
</dbReference>
<evidence type="ECO:0000256" key="1">
    <source>
        <dbReference type="ARBA" id="ARBA00023002"/>
    </source>
</evidence>
<dbReference type="Pfam" id="PF00248">
    <property type="entry name" value="Aldo_ket_red"/>
    <property type="match status" value="1"/>
</dbReference>
<feature type="domain" description="NADP-dependent oxidoreductase" evidence="2">
    <location>
        <begin position="24"/>
        <end position="317"/>
    </location>
</feature>
<evidence type="ECO:0000313" key="4">
    <source>
        <dbReference type="Proteomes" id="UP001144805"/>
    </source>
</evidence>
<evidence type="ECO:0000313" key="3">
    <source>
        <dbReference type="EMBL" id="MCX5568704.1"/>
    </source>
</evidence>
<organism evidence="3 4">
    <name type="scientific">Kaistia nematophila</name>
    <dbReference type="NCBI Taxonomy" id="2994654"/>
    <lineage>
        <taxon>Bacteria</taxon>
        <taxon>Pseudomonadati</taxon>
        <taxon>Pseudomonadota</taxon>
        <taxon>Alphaproteobacteria</taxon>
        <taxon>Hyphomicrobiales</taxon>
        <taxon>Kaistiaceae</taxon>
        <taxon>Kaistia</taxon>
    </lineage>
</organism>
<keyword evidence="1" id="KW-0560">Oxidoreductase</keyword>
<gene>
    <name evidence="3" type="ORF">OSH07_05835</name>
</gene>